<organism evidence="2 3">
    <name type="scientific">Nonomuraea cavernae</name>
    <dbReference type="NCBI Taxonomy" id="2045107"/>
    <lineage>
        <taxon>Bacteria</taxon>
        <taxon>Bacillati</taxon>
        <taxon>Actinomycetota</taxon>
        <taxon>Actinomycetes</taxon>
        <taxon>Streptosporangiales</taxon>
        <taxon>Streptosporangiaceae</taxon>
        <taxon>Nonomuraea</taxon>
    </lineage>
</organism>
<dbReference type="Proteomes" id="UP000646523">
    <property type="component" value="Unassembled WGS sequence"/>
</dbReference>
<feature type="compositionally biased region" description="Pro residues" evidence="1">
    <location>
        <begin position="1"/>
        <end position="14"/>
    </location>
</feature>
<feature type="region of interest" description="Disordered" evidence="1">
    <location>
        <begin position="1"/>
        <end position="30"/>
    </location>
</feature>
<gene>
    <name evidence="2" type="ORF">GCM10012289_53950</name>
</gene>
<sequence>MIGAPQAPPVPPASYWPDAGGERPATSKAPGWAKGILAGAAAVAVLGGGLIAVRDAGQGTPPVALSTPPPTVDLPSMLPSELPSDGPPTASEQPTSAGSETPAATSTFPALKAVPEVCDLLPASLTTRLAPKSESAPGVQKDGYGALRKGCEWTPQGKNIKNGYLEWRSISLAVNVWPTVDDAREDAESNFRSMRDMAGTKEENPGLQYLSTYGEMRTFEGVGDEAHAMYTGNLKGTTNVWTYVVLGNTTINVRYHGTDNEGGEILARGGDTRPVPEDVLMKGAEEIVKEAVKALTS</sequence>
<evidence type="ECO:0000313" key="2">
    <source>
        <dbReference type="EMBL" id="GGO76491.1"/>
    </source>
</evidence>
<reference evidence="2" key="2">
    <citation type="submission" date="2020-09" db="EMBL/GenBank/DDBJ databases">
        <authorList>
            <person name="Sun Q."/>
            <person name="Zhou Y."/>
        </authorList>
    </citation>
    <scope>NUCLEOTIDE SEQUENCE</scope>
    <source>
        <strain evidence="2">CGMCC 4.7368</strain>
    </source>
</reference>
<evidence type="ECO:0000313" key="3">
    <source>
        <dbReference type="Proteomes" id="UP000646523"/>
    </source>
</evidence>
<feature type="region of interest" description="Disordered" evidence="1">
    <location>
        <begin position="60"/>
        <end position="104"/>
    </location>
</feature>
<evidence type="ECO:0008006" key="4">
    <source>
        <dbReference type="Google" id="ProtNLM"/>
    </source>
</evidence>
<name>A0A918DN74_9ACTN</name>
<reference evidence="2" key="1">
    <citation type="journal article" date="2014" name="Int. J. Syst. Evol. Microbiol.">
        <title>Complete genome sequence of Corynebacterium casei LMG S-19264T (=DSM 44701T), isolated from a smear-ripened cheese.</title>
        <authorList>
            <consortium name="US DOE Joint Genome Institute (JGI-PGF)"/>
            <person name="Walter F."/>
            <person name="Albersmeier A."/>
            <person name="Kalinowski J."/>
            <person name="Ruckert C."/>
        </authorList>
    </citation>
    <scope>NUCLEOTIDE SEQUENCE</scope>
    <source>
        <strain evidence="2">CGMCC 4.7368</strain>
    </source>
</reference>
<keyword evidence="3" id="KW-1185">Reference proteome</keyword>
<evidence type="ECO:0000256" key="1">
    <source>
        <dbReference type="SAM" id="MobiDB-lite"/>
    </source>
</evidence>
<accession>A0A918DN74</accession>
<dbReference type="EMBL" id="BMNH01000020">
    <property type="protein sequence ID" value="GGO76491.1"/>
    <property type="molecule type" value="Genomic_DNA"/>
</dbReference>
<dbReference type="AlphaFoldDB" id="A0A918DN74"/>
<comment type="caution">
    <text evidence="2">The sequence shown here is derived from an EMBL/GenBank/DDBJ whole genome shotgun (WGS) entry which is preliminary data.</text>
</comment>
<protein>
    <recommendedName>
        <fullName evidence="4">DUF3558 domain-containing protein</fullName>
    </recommendedName>
</protein>
<proteinExistence type="predicted"/>
<feature type="compositionally biased region" description="Polar residues" evidence="1">
    <location>
        <begin position="90"/>
        <end position="104"/>
    </location>
</feature>